<keyword evidence="3" id="KW-1185">Reference proteome</keyword>
<accession>A0A5N5W7W9</accession>
<dbReference type="InterPro" id="IPR008634">
    <property type="entry name" value="Gas-vesicle_GvpO"/>
</dbReference>
<evidence type="ECO:0000313" key="2">
    <source>
        <dbReference type="EMBL" id="KAB7844823.1"/>
    </source>
</evidence>
<gene>
    <name evidence="2" type="ORF">FRZ00_15450</name>
</gene>
<feature type="compositionally biased region" description="Basic and acidic residues" evidence="1">
    <location>
        <begin position="1"/>
        <end position="30"/>
    </location>
</feature>
<dbReference type="PIRSF" id="PIRSF028743">
    <property type="entry name" value="GvpO_protein"/>
    <property type="match status" value="1"/>
</dbReference>
<evidence type="ECO:0000256" key="1">
    <source>
        <dbReference type="SAM" id="MobiDB-lite"/>
    </source>
</evidence>
<dbReference type="Pfam" id="PF05800">
    <property type="entry name" value="GvpO"/>
    <property type="match status" value="1"/>
</dbReference>
<proteinExistence type="predicted"/>
<organism evidence="2 3">
    <name type="scientific">Streptomyces mobaraensis</name>
    <name type="common">Streptoverticillium mobaraense</name>
    <dbReference type="NCBI Taxonomy" id="35621"/>
    <lineage>
        <taxon>Bacteria</taxon>
        <taxon>Bacillati</taxon>
        <taxon>Actinomycetota</taxon>
        <taxon>Actinomycetes</taxon>
        <taxon>Kitasatosporales</taxon>
        <taxon>Streptomycetaceae</taxon>
        <taxon>Streptomyces</taxon>
    </lineage>
</organism>
<feature type="region of interest" description="Disordered" evidence="1">
    <location>
        <begin position="1"/>
        <end position="38"/>
    </location>
</feature>
<dbReference type="Proteomes" id="UP000327000">
    <property type="component" value="Unassembled WGS sequence"/>
</dbReference>
<dbReference type="EMBL" id="VOKX01000028">
    <property type="protein sequence ID" value="KAB7844823.1"/>
    <property type="molecule type" value="Genomic_DNA"/>
</dbReference>
<dbReference type="GO" id="GO:0031412">
    <property type="term" value="P:gas vesicle organization"/>
    <property type="evidence" value="ECO:0007669"/>
    <property type="project" value="InterPro"/>
</dbReference>
<dbReference type="AlphaFoldDB" id="A0A5N5W7W9"/>
<comment type="caution">
    <text evidence="2">The sequence shown here is derived from an EMBL/GenBank/DDBJ whole genome shotgun (WGS) entry which is preliminary data.</text>
</comment>
<protein>
    <submittedName>
        <fullName evidence="2">Gas vesicle protein</fullName>
    </submittedName>
</protein>
<name>A0A5N5W7W9_STRMB</name>
<reference evidence="2 3" key="1">
    <citation type="journal article" date="2019" name="Microb. Cell Fact.">
        <title>Exploring novel herbicidin analogues by transcriptional regulator overexpression and MS/MS molecular networking.</title>
        <authorList>
            <person name="Shi Y."/>
            <person name="Gu R."/>
            <person name="Li Y."/>
            <person name="Wang X."/>
            <person name="Ren W."/>
            <person name="Li X."/>
            <person name="Wang L."/>
            <person name="Xie Y."/>
            <person name="Hong B."/>
        </authorList>
    </citation>
    <scope>NUCLEOTIDE SEQUENCE [LARGE SCALE GENOMIC DNA]</scope>
    <source>
        <strain evidence="2 3">US-43</strain>
    </source>
</reference>
<evidence type="ECO:0000313" key="3">
    <source>
        <dbReference type="Proteomes" id="UP000327000"/>
    </source>
</evidence>
<dbReference type="RefSeq" id="WP_152263882.1">
    <property type="nucleotide sequence ID" value="NZ_VOKX01000028.1"/>
</dbReference>
<sequence length="117" mass="13085">MTAKSESDGKDGKDVKDGRQDDRQGHKENGESVTIPVPRILRAAREQLAELAGLRPEGVSGFERTPDGWTVEIEVEEIPRVPETMSVMGLYLVTLDPEGNLTGYRRARRYERGRTDS</sequence>